<dbReference type="EMBL" id="SSTE01013607">
    <property type="protein sequence ID" value="KAA0046804.1"/>
    <property type="molecule type" value="Genomic_DNA"/>
</dbReference>
<dbReference type="Proteomes" id="UP000321393">
    <property type="component" value="Unassembled WGS sequence"/>
</dbReference>
<protein>
    <submittedName>
        <fullName evidence="1">Retrotransposon gag protein</fullName>
    </submittedName>
</protein>
<reference evidence="1 2" key="1">
    <citation type="submission" date="2019-08" db="EMBL/GenBank/DDBJ databases">
        <title>Draft genome sequences of two oriental melons (Cucumis melo L. var makuwa).</title>
        <authorList>
            <person name="Kwon S.-Y."/>
        </authorList>
    </citation>
    <scope>NUCLEOTIDE SEQUENCE [LARGE SCALE GENOMIC DNA]</scope>
    <source>
        <strain evidence="2">cv. SW 3</strain>
        <tissue evidence="1">Leaf</tissue>
    </source>
</reference>
<organism evidence="1 2">
    <name type="scientific">Cucumis melo var. makuwa</name>
    <name type="common">Oriental melon</name>
    <dbReference type="NCBI Taxonomy" id="1194695"/>
    <lineage>
        <taxon>Eukaryota</taxon>
        <taxon>Viridiplantae</taxon>
        <taxon>Streptophyta</taxon>
        <taxon>Embryophyta</taxon>
        <taxon>Tracheophyta</taxon>
        <taxon>Spermatophyta</taxon>
        <taxon>Magnoliopsida</taxon>
        <taxon>eudicotyledons</taxon>
        <taxon>Gunneridae</taxon>
        <taxon>Pentapetalae</taxon>
        <taxon>rosids</taxon>
        <taxon>fabids</taxon>
        <taxon>Cucurbitales</taxon>
        <taxon>Cucurbitaceae</taxon>
        <taxon>Benincaseae</taxon>
        <taxon>Cucumis</taxon>
    </lineage>
</organism>
<evidence type="ECO:0000313" key="2">
    <source>
        <dbReference type="Proteomes" id="UP000321393"/>
    </source>
</evidence>
<gene>
    <name evidence="1" type="ORF">E6C27_scaffold216G00960</name>
</gene>
<evidence type="ECO:0000313" key="1">
    <source>
        <dbReference type="EMBL" id="KAA0046804.1"/>
    </source>
</evidence>
<comment type="caution">
    <text evidence="1">The sequence shown here is derived from an EMBL/GenBank/DDBJ whole genome shotgun (WGS) entry which is preliminary data.</text>
</comment>
<proteinExistence type="predicted"/>
<accession>A0A5A7TUP9</accession>
<sequence>MESSKSKIVISLFDNSTLSFDLLGKESHLEVVSVMMTNVTTETTMVKLKSKINLVMKAVEERDHEIAALSDHMKTCEISESS</sequence>
<dbReference type="AlphaFoldDB" id="A0A5A7TUP9"/>
<name>A0A5A7TUP9_CUCMM</name>